<dbReference type="Pfam" id="PF00201">
    <property type="entry name" value="UDPGT"/>
    <property type="match status" value="1"/>
</dbReference>
<evidence type="ECO:0000256" key="1">
    <source>
        <dbReference type="ARBA" id="ARBA00009995"/>
    </source>
</evidence>
<dbReference type="SUPFAM" id="SSF53756">
    <property type="entry name" value="UDP-Glycosyltransferase/glycogen phosphorylase"/>
    <property type="match status" value="1"/>
</dbReference>
<keyword evidence="3" id="KW-0808">Transferase</keyword>
<dbReference type="RefSeq" id="XP_030526545.2">
    <property type="nucleotide sequence ID" value="XM_030670685.2"/>
</dbReference>
<dbReference type="KEGG" id="rarg:115738154"/>
<dbReference type="InterPro" id="IPR002213">
    <property type="entry name" value="UDP_glucos_trans"/>
</dbReference>
<evidence type="ECO:0000256" key="3">
    <source>
        <dbReference type="ARBA" id="ARBA00022679"/>
    </source>
</evidence>
<proteinExistence type="inferred from homology"/>
<keyword evidence="2" id="KW-0328">Glycosyltransferase</keyword>
<accession>A0A8B8NVJ0</accession>
<organism evidence="4 5">
    <name type="scientific">Rhodamnia argentea</name>
    <dbReference type="NCBI Taxonomy" id="178133"/>
    <lineage>
        <taxon>Eukaryota</taxon>
        <taxon>Viridiplantae</taxon>
        <taxon>Streptophyta</taxon>
        <taxon>Embryophyta</taxon>
        <taxon>Tracheophyta</taxon>
        <taxon>Spermatophyta</taxon>
        <taxon>Magnoliopsida</taxon>
        <taxon>eudicotyledons</taxon>
        <taxon>Gunneridae</taxon>
        <taxon>Pentapetalae</taxon>
        <taxon>rosids</taxon>
        <taxon>malvids</taxon>
        <taxon>Myrtales</taxon>
        <taxon>Myrtaceae</taxon>
        <taxon>Myrtoideae</taxon>
        <taxon>Myrteae</taxon>
        <taxon>Australasian group</taxon>
        <taxon>Rhodamnia</taxon>
    </lineage>
</organism>
<evidence type="ECO:0000256" key="2">
    <source>
        <dbReference type="ARBA" id="ARBA00022676"/>
    </source>
</evidence>
<dbReference type="GO" id="GO:0080043">
    <property type="term" value="F:quercetin 3-O-glucosyltransferase activity"/>
    <property type="evidence" value="ECO:0007669"/>
    <property type="project" value="TreeGrafter"/>
</dbReference>
<dbReference type="GO" id="GO:0080044">
    <property type="term" value="F:quercetin 7-O-glucosyltransferase activity"/>
    <property type="evidence" value="ECO:0007669"/>
    <property type="project" value="TreeGrafter"/>
</dbReference>
<dbReference type="Proteomes" id="UP000827889">
    <property type="component" value="Chromosome 8"/>
</dbReference>
<comment type="similarity">
    <text evidence="1">Belongs to the UDP-glycosyltransferase family.</text>
</comment>
<dbReference type="PANTHER" id="PTHR11926">
    <property type="entry name" value="GLUCOSYL/GLUCURONOSYL TRANSFERASES"/>
    <property type="match status" value="1"/>
</dbReference>
<dbReference type="Gene3D" id="3.40.50.2000">
    <property type="entry name" value="Glycogen Phosphorylase B"/>
    <property type="match status" value="3"/>
</dbReference>
<keyword evidence="4" id="KW-1185">Reference proteome</keyword>
<sequence length="188" mass="21411">MVADTNVPLSKNNGILRADRSCLGWFDDQPLESVVYLSFGSLVVITRDQVMDFLYLVEWAPQEGVLAHPAIGCFPSYDGWNSTLGGRRCRVPVICWPRFAVQMVNITFVGHVWRNGVDVKDTRDAVVVERVVRDLIDPERDNEFRYSAEKMAKLVRTSSGFGGSSYRHRERLIMDIKHMAAHQNRIPN</sequence>
<name>A0A8B8NVJ0_9MYRT</name>
<reference evidence="5" key="1">
    <citation type="submission" date="2025-08" db="UniProtKB">
        <authorList>
            <consortium name="RefSeq"/>
        </authorList>
    </citation>
    <scope>IDENTIFICATION</scope>
    <source>
        <tissue evidence="5">Leaf</tissue>
    </source>
</reference>
<gene>
    <name evidence="5" type="primary">LOC115738154</name>
</gene>
<dbReference type="AlphaFoldDB" id="A0A8B8NVJ0"/>
<evidence type="ECO:0000313" key="4">
    <source>
        <dbReference type="Proteomes" id="UP000827889"/>
    </source>
</evidence>
<dbReference type="GeneID" id="115738154"/>
<protein>
    <submittedName>
        <fullName evidence="5">Myricetin 3-O-rhamnoside 1,2-glucosyltransferase UGT709G2-like</fullName>
    </submittedName>
</protein>
<evidence type="ECO:0000313" key="5">
    <source>
        <dbReference type="RefSeq" id="XP_030526545.2"/>
    </source>
</evidence>
<dbReference type="PANTHER" id="PTHR11926:SF1392">
    <property type="entry name" value="GLYCOSYLTRANSFERASE"/>
    <property type="match status" value="1"/>
</dbReference>